<dbReference type="STRING" id="431943.CKL_1449"/>
<dbReference type="GO" id="GO:0005886">
    <property type="term" value="C:plasma membrane"/>
    <property type="evidence" value="ECO:0007669"/>
    <property type="project" value="UniProtKB-SubCell"/>
</dbReference>
<proteinExistence type="predicted"/>
<evidence type="ECO:0000313" key="9">
    <source>
        <dbReference type="EMBL" id="EDK33491.1"/>
    </source>
</evidence>
<gene>
    <name evidence="9" type="ordered locus">CKL_1449</name>
</gene>
<evidence type="ECO:0000256" key="7">
    <source>
        <dbReference type="ARBA" id="ARBA00023136"/>
    </source>
</evidence>
<dbReference type="PANTHER" id="PTHR33908:SF11">
    <property type="entry name" value="MEMBRANE PROTEIN"/>
    <property type="match status" value="1"/>
</dbReference>
<dbReference type="AlphaFoldDB" id="A5N860"/>
<dbReference type="HOGENOM" id="CLU_048081_0_0_9"/>
<organism evidence="9 10">
    <name type="scientific">Clostridium kluyveri (strain ATCC 8527 / DSM 555 / NBRC 12016 / NCIMB 10680 / K1)</name>
    <dbReference type="NCBI Taxonomy" id="431943"/>
    <lineage>
        <taxon>Bacteria</taxon>
        <taxon>Bacillati</taxon>
        <taxon>Bacillota</taxon>
        <taxon>Clostridia</taxon>
        <taxon>Eubacteriales</taxon>
        <taxon>Clostridiaceae</taxon>
        <taxon>Clostridium</taxon>
    </lineage>
</organism>
<feature type="transmembrane region" description="Helical" evidence="8">
    <location>
        <begin position="23"/>
        <end position="43"/>
    </location>
</feature>
<keyword evidence="6 8" id="KW-1133">Transmembrane helix</keyword>
<dbReference type="InterPro" id="IPR050297">
    <property type="entry name" value="LipidA_mod_glycosyltrf_83"/>
</dbReference>
<keyword evidence="10" id="KW-1185">Reference proteome</keyword>
<evidence type="ECO:0000256" key="3">
    <source>
        <dbReference type="ARBA" id="ARBA00022676"/>
    </source>
</evidence>
<feature type="transmembrane region" description="Helical" evidence="8">
    <location>
        <begin position="167"/>
        <end position="194"/>
    </location>
</feature>
<evidence type="ECO:0008006" key="11">
    <source>
        <dbReference type="Google" id="ProtNLM"/>
    </source>
</evidence>
<dbReference type="PANTHER" id="PTHR33908">
    <property type="entry name" value="MANNOSYLTRANSFERASE YKCB-RELATED"/>
    <property type="match status" value="1"/>
</dbReference>
<keyword evidence="3" id="KW-0328">Glycosyltransferase</keyword>
<feature type="transmembrane region" description="Helical" evidence="8">
    <location>
        <begin position="137"/>
        <end position="161"/>
    </location>
</feature>
<evidence type="ECO:0000256" key="4">
    <source>
        <dbReference type="ARBA" id="ARBA00022679"/>
    </source>
</evidence>
<dbReference type="GO" id="GO:0016763">
    <property type="term" value="F:pentosyltransferase activity"/>
    <property type="evidence" value="ECO:0007669"/>
    <property type="project" value="TreeGrafter"/>
</dbReference>
<evidence type="ECO:0000313" key="10">
    <source>
        <dbReference type="Proteomes" id="UP000002411"/>
    </source>
</evidence>
<feature type="transmembrane region" description="Helical" evidence="8">
    <location>
        <begin position="378"/>
        <end position="396"/>
    </location>
</feature>
<evidence type="ECO:0000256" key="5">
    <source>
        <dbReference type="ARBA" id="ARBA00022692"/>
    </source>
</evidence>
<evidence type="ECO:0000256" key="6">
    <source>
        <dbReference type="ARBA" id="ARBA00022989"/>
    </source>
</evidence>
<name>A5N860_CLOK5</name>
<feature type="transmembrane region" description="Helical" evidence="8">
    <location>
        <begin position="96"/>
        <end position="116"/>
    </location>
</feature>
<dbReference type="KEGG" id="ckl:CKL_1449"/>
<feature type="transmembrane region" description="Helical" evidence="8">
    <location>
        <begin position="336"/>
        <end position="358"/>
    </location>
</feature>
<reference evidence="9 10" key="1">
    <citation type="journal article" date="2008" name="Proc. Natl. Acad. Sci. U.S.A.">
        <title>The genome of Clostridium kluyveri, a strict anaerobe with unique metabolic features.</title>
        <authorList>
            <person name="Seedorf H."/>
            <person name="Fricke W.F."/>
            <person name="Veith B."/>
            <person name="Brueggemann H."/>
            <person name="Liesegang H."/>
            <person name="Strittmatter A."/>
            <person name="Miethke M."/>
            <person name="Buckel W."/>
            <person name="Hinderberger J."/>
            <person name="Li F."/>
            <person name="Hagemeier C."/>
            <person name="Thauer R.K."/>
            <person name="Gottschalk G."/>
        </authorList>
    </citation>
    <scope>NUCLEOTIDE SEQUENCE [LARGE SCALE GENOMIC DNA]</scope>
    <source>
        <strain evidence="10">ATCC 8527 / DSM 555 / NCIMB 10680</strain>
    </source>
</reference>
<protein>
    <recommendedName>
        <fullName evidence="11">Glycosyltransferase RgtA/B/C/D-like domain-containing protein</fullName>
    </recommendedName>
</protein>
<dbReference type="GO" id="GO:0009103">
    <property type="term" value="P:lipopolysaccharide biosynthetic process"/>
    <property type="evidence" value="ECO:0007669"/>
    <property type="project" value="UniProtKB-ARBA"/>
</dbReference>
<keyword evidence="4" id="KW-0808">Transferase</keyword>
<comment type="subcellular location">
    <subcellularLocation>
        <location evidence="1">Cell membrane</location>
        <topology evidence="1">Multi-pass membrane protein</topology>
    </subcellularLocation>
</comment>
<evidence type="ECO:0000256" key="8">
    <source>
        <dbReference type="SAM" id="Phobius"/>
    </source>
</evidence>
<feature type="transmembrane region" description="Helical" evidence="8">
    <location>
        <begin position="402"/>
        <end position="422"/>
    </location>
</feature>
<dbReference type="eggNOG" id="COG1807">
    <property type="taxonomic scope" value="Bacteria"/>
</dbReference>
<evidence type="ECO:0000256" key="1">
    <source>
        <dbReference type="ARBA" id="ARBA00004651"/>
    </source>
</evidence>
<feature type="transmembrane region" description="Helical" evidence="8">
    <location>
        <begin position="206"/>
        <end position="226"/>
    </location>
</feature>
<evidence type="ECO:0000256" key="2">
    <source>
        <dbReference type="ARBA" id="ARBA00022475"/>
    </source>
</evidence>
<accession>A5N860</accession>
<keyword evidence="2" id="KW-1003">Cell membrane</keyword>
<keyword evidence="7 8" id="KW-0472">Membrane</keyword>
<sequence>MEIMSFWHKSNDKQKYGMTENNTYYNIIIAIGIILSILWITFIDAKPFSDFDYYYTLAVNIANGGAFGNTYTSVGYSIVLGGIFKLFGASIFKAKVFNLCITFINYICFKAILSKISLKERDRKIIFTIFVLFPNNIFYNNILGTEVLFTSVLLIITYLYFSDIRYKYFFIGILTGLNTIVKPFFIIVFFALFLVDIVKHKNFFKAVLNSITVLIVSIIVISPWVYRNTKLMGQFTYVSNNGGIVLYINNNSQNHSGRWMAASKVENSIVNTEEYKKANKTEQNKMLSDAAKKWIRNHPVQFIELGFKRLYNTYFWGDDVLYSTYNSGVSAYYNKVLFAVTNIIKIIVFLPAILYILIYFFKTLIYIFQGKSQALDKFTVYLIVIFFMFTSIYFITEGQGRYSFPEIFIMVCCFYFFLKNLFQRVRG</sequence>
<keyword evidence="5 8" id="KW-0812">Transmembrane</keyword>
<dbReference type="Proteomes" id="UP000002411">
    <property type="component" value="Chromosome"/>
</dbReference>
<dbReference type="EMBL" id="CP000673">
    <property type="protein sequence ID" value="EDK33491.1"/>
    <property type="molecule type" value="Genomic_DNA"/>
</dbReference>